<gene>
    <name evidence="1" type="ORF">DFH05DRAFT_1408397</name>
</gene>
<accession>A0A9W8NQI2</accession>
<name>A0A9W8NQI2_9AGAR</name>
<sequence length="143" mass="16385">RAVRARVFRANEITSRWVQVHYAEAPRSPQHNRYVMASTNLMGARLQPYIHDCVVKIGHRRRQFTFRIFYKRHKFLPVNQAIQALAGVAIEGDVLIVACGKKVAVRNMQNRLEARAAEQAVKRFAQGLGPFRTCRSFPALLEV</sequence>
<dbReference type="EMBL" id="JANVFU010000022">
    <property type="protein sequence ID" value="KAJ3738770.1"/>
    <property type="molecule type" value="Genomic_DNA"/>
</dbReference>
<evidence type="ECO:0000313" key="1">
    <source>
        <dbReference type="EMBL" id="KAJ3738770.1"/>
    </source>
</evidence>
<reference evidence="1 2" key="1">
    <citation type="journal article" date="2023" name="Proc. Natl. Acad. Sci. U.S.A.">
        <title>A global phylogenomic analysis of the shiitake genus Lentinula.</title>
        <authorList>
            <person name="Sierra-Patev S."/>
            <person name="Min B."/>
            <person name="Naranjo-Ortiz M."/>
            <person name="Looney B."/>
            <person name="Konkel Z."/>
            <person name="Slot J.C."/>
            <person name="Sakamoto Y."/>
            <person name="Steenwyk J.L."/>
            <person name="Rokas A."/>
            <person name="Carro J."/>
            <person name="Camarero S."/>
            <person name="Ferreira P."/>
            <person name="Molpeceres G."/>
            <person name="Ruiz-Duenas F.J."/>
            <person name="Serrano A."/>
            <person name="Henrissat B."/>
            <person name="Drula E."/>
            <person name="Hughes K.W."/>
            <person name="Mata J.L."/>
            <person name="Ishikawa N.K."/>
            <person name="Vargas-Isla R."/>
            <person name="Ushijima S."/>
            <person name="Smith C.A."/>
            <person name="Donoghue J."/>
            <person name="Ahrendt S."/>
            <person name="Andreopoulos W."/>
            <person name="He G."/>
            <person name="LaButti K."/>
            <person name="Lipzen A."/>
            <person name="Ng V."/>
            <person name="Riley R."/>
            <person name="Sandor L."/>
            <person name="Barry K."/>
            <person name="Martinez A.T."/>
            <person name="Xiao Y."/>
            <person name="Gibbons J.G."/>
            <person name="Terashima K."/>
            <person name="Grigoriev I.V."/>
            <person name="Hibbett D."/>
        </authorList>
    </citation>
    <scope>NUCLEOTIDE SEQUENCE [LARGE SCALE GENOMIC DNA]</scope>
    <source>
        <strain evidence="1 2">TFB7810</strain>
    </source>
</reference>
<comment type="caution">
    <text evidence="1">The sequence shown here is derived from an EMBL/GenBank/DDBJ whole genome shotgun (WGS) entry which is preliminary data.</text>
</comment>
<dbReference type="AlphaFoldDB" id="A0A9W8NQI2"/>
<keyword evidence="2" id="KW-1185">Reference proteome</keyword>
<feature type="non-terminal residue" evidence="1">
    <location>
        <position position="143"/>
    </location>
</feature>
<proteinExistence type="predicted"/>
<organism evidence="1 2">
    <name type="scientific">Lentinula detonsa</name>
    <dbReference type="NCBI Taxonomy" id="2804962"/>
    <lineage>
        <taxon>Eukaryota</taxon>
        <taxon>Fungi</taxon>
        <taxon>Dikarya</taxon>
        <taxon>Basidiomycota</taxon>
        <taxon>Agaricomycotina</taxon>
        <taxon>Agaricomycetes</taxon>
        <taxon>Agaricomycetidae</taxon>
        <taxon>Agaricales</taxon>
        <taxon>Marasmiineae</taxon>
        <taxon>Omphalotaceae</taxon>
        <taxon>Lentinula</taxon>
    </lineage>
</organism>
<evidence type="ECO:0000313" key="2">
    <source>
        <dbReference type="Proteomes" id="UP001142393"/>
    </source>
</evidence>
<protein>
    <submittedName>
        <fullName evidence="1">Uncharacterized protein</fullName>
    </submittedName>
</protein>
<dbReference type="Proteomes" id="UP001142393">
    <property type="component" value="Unassembled WGS sequence"/>
</dbReference>